<sequence>MTRLIATLIALTTLGAAAAPPKVALVRITDLYRDLPSTKTEISGFDAQREDIMKDRRAEELRKLVEELKSLQADIQKEGSASDPGRQKLLKDYETKVAAMKSLQQEFENFKNERTLEINREMVKTMRASFERITKEARAVAEKKGFDWLIDSSGNTNTGLPVVLYSKNAPDLTAEVLAALNTSTTGTPSSEAAAPQTPPATPTPKPAAKPAR</sequence>
<evidence type="ECO:0000256" key="1">
    <source>
        <dbReference type="ARBA" id="ARBA00009091"/>
    </source>
</evidence>
<dbReference type="Pfam" id="PF03938">
    <property type="entry name" value="OmpH"/>
    <property type="match status" value="1"/>
</dbReference>
<dbReference type="SMART" id="SM00935">
    <property type="entry name" value="OmpH"/>
    <property type="match status" value="1"/>
</dbReference>
<dbReference type="GO" id="GO:0051082">
    <property type="term" value="F:unfolded protein binding"/>
    <property type="evidence" value="ECO:0007669"/>
    <property type="project" value="InterPro"/>
</dbReference>
<protein>
    <submittedName>
        <fullName evidence="6">OmpH family outer membrane protein</fullName>
    </submittedName>
</protein>
<feature type="signal peptide" evidence="5">
    <location>
        <begin position="1"/>
        <end position="18"/>
    </location>
</feature>
<proteinExistence type="inferred from homology"/>
<keyword evidence="2 5" id="KW-0732">Signal</keyword>
<dbReference type="AlphaFoldDB" id="A0A975G7C8"/>
<evidence type="ECO:0000256" key="5">
    <source>
        <dbReference type="SAM" id="SignalP"/>
    </source>
</evidence>
<dbReference type="KEGG" id="lamb:KBB96_14905"/>
<feature type="coiled-coil region" evidence="3">
    <location>
        <begin position="54"/>
        <end position="120"/>
    </location>
</feature>
<gene>
    <name evidence="6" type="ORF">KBB96_14905</name>
</gene>
<comment type="similarity">
    <text evidence="1">Belongs to the Skp family.</text>
</comment>
<feature type="compositionally biased region" description="Pro residues" evidence="4">
    <location>
        <begin position="196"/>
        <end position="212"/>
    </location>
</feature>
<evidence type="ECO:0000256" key="2">
    <source>
        <dbReference type="ARBA" id="ARBA00022729"/>
    </source>
</evidence>
<reference evidence="6" key="1">
    <citation type="submission" date="2021-04" db="EMBL/GenBank/DDBJ databases">
        <title>Luteolibacter sp. 32A isolated from the skin of an Anderson's salamander (Ambystoma andersonii).</title>
        <authorList>
            <person name="Spergser J."/>
            <person name="Busse H.-J."/>
        </authorList>
    </citation>
    <scope>NUCLEOTIDE SEQUENCE</scope>
    <source>
        <strain evidence="6">32A</strain>
    </source>
</reference>
<dbReference type="Proteomes" id="UP000676169">
    <property type="component" value="Chromosome"/>
</dbReference>
<evidence type="ECO:0000313" key="6">
    <source>
        <dbReference type="EMBL" id="QUE50153.1"/>
    </source>
</evidence>
<evidence type="ECO:0000313" key="7">
    <source>
        <dbReference type="Proteomes" id="UP000676169"/>
    </source>
</evidence>
<dbReference type="GO" id="GO:0050821">
    <property type="term" value="P:protein stabilization"/>
    <property type="evidence" value="ECO:0007669"/>
    <property type="project" value="TreeGrafter"/>
</dbReference>
<dbReference type="RefSeq" id="WP_211630242.1">
    <property type="nucleotide sequence ID" value="NZ_CP073100.1"/>
</dbReference>
<keyword evidence="7" id="KW-1185">Reference proteome</keyword>
<dbReference type="GO" id="GO:0005829">
    <property type="term" value="C:cytosol"/>
    <property type="evidence" value="ECO:0007669"/>
    <property type="project" value="TreeGrafter"/>
</dbReference>
<accession>A0A975G7C8</accession>
<dbReference type="InterPro" id="IPR024930">
    <property type="entry name" value="Skp_dom_sf"/>
</dbReference>
<dbReference type="Gene3D" id="3.30.910.20">
    <property type="entry name" value="Skp domain"/>
    <property type="match status" value="1"/>
</dbReference>
<evidence type="ECO:0000256" key="4">
    <source>
        <dbReference type="SAM" id="MobiDB-lite"/>
    </source>
</evidence>
<dbReference type="InterPro" id="IPR005632">
    <property type="entry name" value="Chaperone_Skp"/>
</dbReference>
<name>A0A975G7C8_9BACT</name>
<dbReference type="SUPFAM" id="SSF111384">
    <property type="entry name" value="OmpH-like"/>
    <property type="match status" value="1"/>
</dbReference>
<dbReference type="PANTHER" id="PTHR35089">
    <property type="entry name" value="CHAPERONE PROTEIN SKP"/>
    <property type="match status" value="1"/>
</dbReference>
<dbReference type="EMBL" id="CP073100">
    <property type="protein sequence ID" value="QUE50153.1"/>
    <property type="molecule type" value="Genomic_DNA"/>
</dbReference>
<keyword evidence="3" id="KW-0175">Coiled coil</keyword>
<feature type="chain" id="PRO_5037239589" evidence="5">
    <location>
        <begin position="19"/>
        <end position="212"/>
    </location>
</feature>
<organism evidence="6 7">
    <name type="scientific">Luteolibacter ambystomatis</name>
    <dbReference type="NCBI Taxonomy" id="2824561"/>
    <lineage>
        <taxon>Bacteria</taxon>
        <taxon>Pseudomonadati</taxon>
        <taxon>Verrucomicrobiota</taxon>
        <taxon>Verrucomicrobiia</taxon>
        <taxon>Verrucomicrobiales</taxon>
        <taxon>Verrucomicrobiaceae</taxon>
        <taxon>Luteolibacter</taxon>
    </lineage>
</organism>
<feature type="region of interest" description="Disordered" evidence="4">
    <location>
        <begin position="180"/>
        <end position="212"/>
    </location>
</feature>
<feature type="compositionally biased region" description="Polar residues" evidence="4">
    <location>
        <begin position="180"/>
        <end position="190"/>
    </location>
</feature>
<evidence type="ECO:0000256" key="3">
    <source>
        <dbReference type="SAM" id="Coils"/>
    </source>
</evidence>
<dbReference type="PANTHER" id="PTHR35089:SF1">
    <property type="entry name" value="CHAPERONE PROTEIN SKP"/>
    <property type="match status" value="1"/>
</dbReference>